<dbReference type="InterPro" id="IPR018117">
    <property type="entry name" value="C5_DNA_meth_AS"/>
</dbReference>
<dbReference type="SUPFAM" id="SSF53335">
    <property type="entry name" value="S-adenosyl-L-methionine-dependent methyltransferases"/>
    <property type="match status" value="1"/>
</dbReference>
<keyword evidence="1 5" id="KW-0489">Methyltransferase</keyword>
<dbReference type="EMBL" id="JARPQC010000013">
    <property type="protein sequence ID" value="MDF9628058.1"/>
    <property type="molecule type" value="Genomic_DNA"/>
</dbReference>
<dbReference type="PANTHER" id="PTHR46098:SF1">
    <property type="entry name" value="TRNA (CYTOSINE(38)-C(5))-METHYLTRANSFERASE"/>
    <property type="match status" value="1"/>
</dbReference>
<evidence type="ECO:0000256" key="2">
    <source>
        <dbReference type="ARBA" id="ARBA00022679"/>
    </source>
</evidence>
<evidence type="ECO:0000256" key="6">
    <source>
        <dbReference type="RuleBase" id="RU000416"/>
    </source>
</evidence>
<dbReference type="Gene3D" id="3.40.50.150">
    <property type="entry name" value="Vaccinia Virus protein VP39"/>
    <property type="match status" value="1"/>
</dbReference>
<dbReference type="AlphaFoldDB" id="A0AAW6Q5P4"/>
<gene>
    <name evidence="8" type="primary">dcm</name>
    <name evidence="8" type="ORF">P5716_03655</name>
</gene>
<evidence type="ECO:0000256" key="4">
    <source>
        <dbReference type="ARBA" id="ARBA00022747"/>
    </source>
</evidence>
<evidence type="ECO:0000256" key="3">
    <source>
        <dbReference type="ARBA" id="ARBA00022691"/>
    </source>
</evidence>
<protein>
    <recommendedName>
        <fullName evidence="7">Cytosine-specific methyltransferase</fullName>
        <ecNumber evidence="7">2.1.1.37</ecNumber>
    </recommendedName>
</protein>
<evidence type="ECO:0000256" key="7">
    <source>
        <dbReference type="RuleBase" id="RU000417"/>
    </source>
</evidence>
<evidence type="ECO:0000256" key="1">
    <source>
        <dbReference type="ARBA" id="ARBA00022603"/>
    </source>
</evidence>
<feature type="active site" evidence="5">
    <location>
        <position position="110"/>
    </location>
</feature>
<name>A0AAW6Q5P4_9BACT</name>
<accession>A0AAW6Q5P4</accession>
<dbReference type="RefSeq" id="WP_277446977.1">
    <property type="nucleotide sequence ID" value="NZ_JARPQC010000013.1"/>
</dbReference>
<dbReference type="InterPro" id="IPR001525">
    <property type="entry name" value="C5_MeTfrase"/>
</dbReference>
<dbReference type="GO" id="GO:0032259">
    <property type="term" value="P:methylation"/>
    <property type="evidence" value="ECO:0007669"/>
    <property type="project" value="UniProtKB-KW"/>
</dbReference>
<sequence>MPETKNRISNANDNDKNTLTPFLNKTKQKLRFIDLFAGIGGFHQAIESVAKKNNFNIECVFVSEIDPYAITTYYINNFNVEKNKIINIKDLDNNASQINDHDFLFAGFPCQAFSNAGKKLGFSDEIRGTLFFDIVKILRNKKPKYILLENVKGLLSHDKGKTWNTIVKILKDDLDYMIPEKPLVLSPNDFGIPQDRKRVYIPGVLRTKTSNPSEFLNIDDLPKNKINNPLNNKNVFEIKDYIWNNFLLDDVDDKYYLNPNNKSDKYLLKVFNAWNEFLKNVKRIDNRTLPVIWAYELGKNYDISNLPDWHKKYILDMREIYNLNKKFIDSWLVKYDVKNWKKREQKLEWQAGKDIGDLKETFIQLRQSGIRCKRPVKFPTLVAMVQIPLIFDKNKSAWRYLSPREVANLQSFPPDFHEFPSLIR</sequence>
<dbReference type="InterPro" id="IPR050750">
    <property type="entry name" value="C5-MTase"/>
</dbReference>
<comment type="caution">
    <text evidence="8">The sequence shown here is derived from an EMBL/GenBank/DDBJ whole genome shotgun (WGS) entry which is preliminary data.</text>
</comment>
<dbReference type="EC" id="2.1.1.37" evidence="7"/>
<dbReference type="GO" id="GO:0009307">
    <property type="term" value="P:DNA restriction-modification system"/>
    <property type="evidence" value="ECO:0007669"/>
    <property type="project" value="UniProtKB-KW"/>
</dbReference>
<dbReference type="Proteomes" id="UP001176114">
    <property type="component" value="Unassembled WGS sequence"/>
</dbReference>
<keyword evidence="2 5" id="KW-0808">Transferase</keyword>
<dbReference type="Pfam" id="PF00145">
    <property type="entry name" value="DNA_methylase"/>
    <property type="match status" value="1"/>
</dbReference>
<dbReference type="PRINTS" id="PR00105">
    <property type="entry name" value="C5METTRFRASE"/>
</dbReference>
<dbReference type="NCBIfam" id="TIGR00675">
    <property type="entry name" value="dcm"/>
    <property type="match status" value="1"/>
</dbReference>
<dbReference type="PROSITE" id="PS00094">
    <property type="entry name" value="C5_MTASE_1"/>
    <property type="match status" value="1"/>
</dbReference>
<keyword evidence="4" id="KW-0680">Restriction system</keyword>
<dbReference type="PROSITE" id="PS51679">
    <property type="entry name" value="SAM_MT_C5"/>
    <property type="match status" value="1"/>
</dbReference>
<evidence type="ECO:0000313" key="9">
    <source>
        <dbReference type="Proteomes" id="UP001176114"/>
    </source>
</evidence>
<evidence type="ECO:0000256" key="5">
    <source>
        <dbReference type="PROSITE-ProRule" id="PRU01016"/>
    </source>
</evidence>
<keyword evidence="3 5" id="KW-0949">S-adenosyl-L-methionine</keyword>
<proteinExistence type="inferred from homology"/>
<organism evidence="8 9">
    <name type="scientific">Mesomycoplasma ovipneumoniae</name>
    <dbReference type="NCBI Taxonomy" id="29562"/>
    <lineage>
        <taxon>Bacteria</taxon>
        <taxon>Bacillati</taxon>
        <taxon>Mycoplasmatota</taxon>
        <taxon>Mycoplasmoidales</taxon>
        <taxon>Metamycoplasmataceae</taxon>
        <taxon>Mesomycoplasma</taxon>
    </lineage>
</organism>
<dbReference type="GO" id="GO:0003886">
    <property type="term" value="F:DNA (cytosine-5-)-methyltransferase activity"/>
    <property type="evidence" value="ECO:0007669"/>
    <property type="project" value="UniProtKB-EC"/>
</dbReference>
<dbReference type="InterPro" id="IPR029063">
    <property type="entry name" value="SAM-dependent_MTases_sf"/>
</dbReference>
<comment type="catalytic activity">
    <reaction evidence="7">
        <text>a 2'-deoxycytidine in DNA + S-adenosyl-L-methionine = a 5-methyl-2'-deoxycytidine in DNA + S-adenosyl-L-homocysteine + H(+)</text>
        <dbReference type="Rhea" id="RHEA:13681"/>
        <dbReference type="Rhea" id="RHEA-COMP:11369"/>
        <dbReference type="Rhea" id="RHEA-COMP:11370"/>
        <dbReference type="ChEBI" id="CHEBI:15378"/>
        <dbReference type="ChEBI" id="CHEBI:57856"/>
        <dbReference type="ChEBI" id="CHEBI:59789"/>
        <dbReference type="ChEBI" id="CHEBI:85452"/>
        <dbReference type="ChEBI" id="CHEBI:85454"/>
        <dbReference type="EC" id="2.1.1.37"/>
    </reaction>
</comment>
<comment type="similarity">
    <text evidence="5 6">Belongs to the class I-like SAM-binding methyltransferase superfamily. C5-methyltransferase family.</text>
</comment>
<reference evidence="8" key="1">
    <citation type="submission" date="2023-03" db="EMBL/GenBank/DDBJ databases">
        <title>Comparative genome analysis of Brazilian Mesomycoplasma ovipneumoniae isolated from healthy and pneumonic sheep.</title>
        <authorList>
            <person name="Gaeta N."/>
            <person name="Timenetsky J."/>
            <person name="Ganda E."/>
            <person name="Gregory L."/>
        </authorList>
    </citation>
    <scope>NUCLEOTIDE SEQUENCE</scope>
    <source>
        <strain evidence="8">USP-SP475</strain>
    </source>
</reference>
<evidence type="ECO:0000313" key="8">
    <source>
        <dbReference type="EMBL" id="MDF9628058.1"/>
    </source>
</evidence>
<dbReference type="PANTHER" id="PTHR46098">
    <property type="entry name" value="TRNA (CYTOSINE(38)-C(5))-METHYLTRANSFERASE"/>
    <property type="match status" value="1"/>
</dbReference>